<keyword evidence="5" id="KW-1133">Transmembrane helix</keyword>
<keyword evidence="7" id="KW-0418">Kinase</keyword>
<dbReference type="InterPro" id="IPR036890">
    <property type="entry name" value="HATPase_C_sf"/>
</dbReference>
<dbReference type="PANTHER" id="PTHR45339">
    <property type="entry name" value="HYBRID SIGNAL TRANSDUCTION HISTIDINE KINASE J"/>
    <property type="match status" value="1"/>
</dbReference>
<dbReference type="InterPro" id="IPR003661">
    <property type="entry name" value="HisK_dim/P_dom"/>
</dbReference>
<evidence type="ECO:0000256" key="5">
    <source>
        <dbReference type="SAM" id="Phobius"/>
    </source>
</evidence>
<protein>
    <recommendedName>
        <fullName evidence="2">histidine kinase</fullName>
        <ecNumber evidence="2">2.7.13.3</ecNumber>
    </recommendedName>
</protein>
<dbReference type="InterPro" id="IPR005467">
    <property type="entry name" value="His_kinase_dom"/>
</dbReference>
<sequence>MRSLHWIVGATIVLVAVSVLGSIALMLSAAQSLDRLESQDERELVQRTVQRDLQRMARELTSATVWDDAAKAMGPPVDMAWADVNFGEYYHQYFQHDLTFVVRDGQVIYGSLAGARVSASALGALPGDAAPLVNRVLAKATAAHRAERFSLEGSTTDSGLVRSGDEIYLVVAADVIAETAPLAARQRAVPPSIAVTVRRVSTAYTRGLQKDLGIDGLVLVAESKSSDHSVPLHDINGQPIGGFAWPARDPGMSLLKAGAPWIALVFAALFVAAFILFLRVTDALNKLAAGRRALIAAKEEAEAANAAKTQFLANMSHEIRTPLNGVLGMTQIMQAEPLPDRQRERLDVIHHSGQALLALLNDILDMARLEAGGVRLRAEPFDLTMLVESTCALFSGAAANKGIALTFAVAPGGDGAWIGDPIRLRQVLGNLVANAVKFTHQGAVRIEASPSETGLRFEVRDTGVGIAPEHRPRLFKIFSQVDSSLTRAHEGSGLGLAISHEVVTLMGGTIGVDSTPGAGSTFHFDVPLRRVRSERPTLRVVGG</sequence>
<comment type="catalytic activity">
    <reaction evidence="1">
        <text>ATP + protein L-histidine = ADP + protein N-phospho-L-histidine.</text>
        <dbReference type="EC" id="2.7.13.3"/>
    </reaction>
</comment>
<dbReference type="SMART" id="SM00387">
    <property type="entry name" value="HATPase_c"/>
    <property type="match status" value="1"/>
</dbReference>
<name>A0ABU1MYW7_9CAUL</name>
<accession>A0ABU1MYW7</accession>
<dbReference type="CDD" id="cd16922">
    <property type="entry name" value="HATPase_EvgS-ArcB-TorS-like"/>
    <property type="match status" value="1"/>
</dbReference>
<dbReference type="CDD" id="cd00082">
    <property type="entry name" value="HisKA"/>
    <property type="match status" value="1"/>
</dbReference>
<dbReference type="RefSeq" id="WP_310031078.1">
    <property type="nucleotide sequence ID" value="NZ_JAVDRL010000005.1"/>
</dbReference>
<evidence type="ECO:0000256" key="3">
    <source>
        <dbReference type="ARBA" id="ARBA00022553"/>
    </source>
</evidence>
<proteinExistence type="predicted"/>
<dbReference type="Pfam" id="PF00512">
    <property type="entry name" value="HisKA"/>
    <property type="match status" value="1"/>
</dbReference>
<feature type="domain" description="Histidine kinase" evidence="6">
    <location>
        <begin position="314"/>
        <end position="530"/>
    </location>
</feature>
<dbReference type="InterPro" id="IPR007892">
    <property type="entry name" value="CHASE4"/>
</dbReference>
<gene>
    <name evidence="7" type="ORF">J2800_001974</name>
</gene>
<dbReference type="Pfam" id="PF02518">
    <property type="entry name" value="HATPase_c"/>
    <property type="match status" value="1"/>
</dbReference>
<comment type="caution">
    <text evidence="7">The sequence shown here is derived from an EMBL/GenBank/DDBJ whole genome shotgun (WGS) entry which is preliminary data.</text>
</comment>
<dbReference type="SMART" id="SM00388">
    <property type="entry name" value="HisKA"/>
    <property type="match status" value="1"/>
</dbReference>
<evidence type="ECO:0000313" key="7">
    <source>
        <dbReference type="EMBL" id="MDR6531232.1"/>
    </source>
</evidence>
<evidence type="ECO:0000313" key="8">
    <source>
        <dbReference type="Proteomes" id="UP001262754"/>
    </source>
</evidence>
<feature type="transmembrane region" description="Helical" evidence="5">
    <location>
        <begin position="258"/>
        <end position="278"/>
    </location>
</feature>
<keyword evidence="4" id="KW-0902">Two-component regulatory system</keyword>
<dbReference type="Gene3D" id="1.10.287.130">
    <property type="match status" value="1"/>
</dbReference>
<dbReference type="Pfam" id="PF05228">
    <property type="entry name" value="CHASE4"/>
    <property type="match status" value="1"/>
</dbReference>
<evidence type="ECO:0000256" key="4">
    <source>
        <dbReference type="ARBA" id="ARBA00023012"/>
    </source>
</evidence>
<dbReference type="InterPro" id="IPR003594">
    <property type="entry name" value="HATPase_dom"/>
</dbReference>
<feature type="transmembrane region" description="Helical" evidence="5">
    <location>
        <begin position="6"/>
        <end position="27"/>
    </location>
</feature>
<dbReference type="InterPro" id="IPR036097">
    <property type="entry name" value="HisK_dim/P_sf"/>
</dbReference>
<dbReference type="GO" id="GO:0016301">
    <property type="term" value="F:kinase activity"/>
    <property type="evidence" value="ECO:0007669"/>
    <property type="project" value="UniProtKB-KW"/>
</dbReference>
<organism evidence="7 8">
    <name type="scientific">Caulobacter rhizosphaerae</name>
    <dbReference type="NCBI Taxonomy" id="2010972"/>
    <lineage>
        <taxon>Bacteria</taxon>
        <taxon>Pseudomonadati</taxon>
        <taxon>Pseudomonadota</taxon>
        <taxon>Alphaproteobacteria</taxon>
        <taxon>Caulobacterales</taxon>
        <taxon>Caulobacteraceae</taxon>
        <taxon>Caulobacter</taxon>
    </lineage>
</organism>
<keyword evidence="5" id="KW-0812">Transmembrane</keyword>
<reference evidence="7 8" key="1">
    <citation type="submission" date="2023-07" db="EMBL/GenBank/DDBJ databases">
        <title>Sorghum-associated microbial communities from plants grown in Nebraska, USA.</title>
        <authorList>
            <person name="Schachtman D."/>
        </authorList>
    </citation>
    <scope>NUCLEOTIDE SEQUENCE [LARGE SCALE GENOMIC DNA]</scope>
    <source>
        <strain evidence="7 8">DS2154</strain>
    </source>
</reference>
<dbReference type="PANTHER" id="PTHR45339:SF1">
    <property type="entry name" value="HYBRID SIGNAL TRANSDUCTION HISTIDINE KINASE J"/>
    <property type="match status" value="1"/>
</dbReference>
<dbReference type="EMBL" id="JAVDRL010000005">
    <property type="protein sequence ID" value="MDR6531232.1"/>
    <property type="molecule type" value="Genomic_DNA"/>
</dbReference>
<dbReference type="SUPFAM" id="SSF55874">
    <property type="entry name" value="ATPase domain of HSP90 chaperone/DNA topoisomerase II/histidine kinase"/>
    <property type="match status" value="1"/>
</dbReference>
<dbReference type="PRINTS" id="PR00344">
    <property type="entry name" value="BCTRLSENSOR"/>
</dbReference>
<dbReference type="Proteomes" id="UP001262754">
    <property type="component" value="Unassembled WGS sequence"/>
</dbReference>
<keyword evidence="3" id="KW-0597">Phosphoprotein</keyword>
<evidence type="ECO:0000256" key="1">
    <source>
        <dbReference type="ARBA" id="ARBA00000085"/>
    </source>
</evidence>
<dbReference type="PROSITE" id="PS50109">
    <property type="entry name" value="HIS_KIN"/>
    <property type="match status" value="1"/>
</dbReference>
<keyword evidence="8" id="KW-1185">Reference proteome</keyword>
<keyword evidence="5" id="KW-0472">Membrane</keyword>
<dbReference type="InterPro" id="IPR004358">
    <property type="entry name" value="Sig_transdc_His_kin-like_C"/>
</dbReference>
<dbReference type="EC" id="2.7.13.3" evidence="2"/>
<keyword evidence="7" id="KW-0808">Transferase</keyword>
<evidence type="ECO:0000256" key="2">
    <source>
        <dbReference type="ARBA" id="ARBA00012438"/>
    </source>
</evidence>
<dbReference type="Gene3D" id="3.30.565.10">
    <property type="entry name" value="Histidine kinase-like ATPase, C-terminal domain"/>
    <property type="match status" value="1"/>
</dbReference>
<dbReference type="SUPFAM" id="SSF47384">
    <property type="entry name" value="Homodimeric domain of signal transducing histidine kinase"/>
    <property type="match status" value="1"/>
</dbReference>
<evidence type="ECO:0000259" key="6">
    <source>
        <dbReference type="PROSITE" id="PS50109"/>
    </source>
</evidence>